<dbReference type="Proteomes" id="UP000030512">
    <property type="component" value="Chromosome"/>
</dbReference>
<accession>A0A126T271</accession>
<reference evidence="1 2" key="1">
    <citation type="journal article" date="2015" name="Environ. Microbiol.">
        <title>Methane oxidation coupled to nitrate reduction under hypoxia by the Gammaproteobacterium Methylomonas denitrificans, sp. nov. type strain FJG1.</title>
        <authorList>
            <person name="Kits K.D."/>
            <person name="Klotz M.G."/>
            <person name="Stein L.Y."/>
        </authorList>
    </citation>
    <scope>NUCLEOTIDE SEQUENCE [LARGE SCALE GENOMIC DNA]</scope>
    <source>
        <strain evidence="1 2">FJG1</strain>
    </source>
</reference>
<organism evidence="1 2">
    <name type="scientific">Methylomonas denitrificans</name>
    <dbReference type="NCBI Taxonomy" id="1538553"/>
    <lineage>
        <taxon>Bacteria</taxon>
        <taxon>Pseudomonadati</taxon>
        <taxon>Pseudomonadota</taxon>
        <taxon>Gammaproteobacteria</taxon>
        <taxon>Methylococcales</taxon>
        <taxon>Methylococcaceae</taxon>
        <taxon>Methylomonas</taxon>
    </lineage>
</organism>
<sequence>MRCFLALNRKWTFLVSSNGKLNRSALKIGFKTDRFDSRFGATCLWVGIFRYLQGASQMNAQLDQSFRVLHAEELQNVSGGWCGTPYPGSWLGPKPGPLPDLFTSAVSKLSTVSLNPQPLPPAEIRLF</sequence>
<proteinExistence type="predicted"/>
<keyword evidence="2" id="KW-1185">Reference proteome</keyword>
<evidence type="ECO:0000313" key="1">
    <source>
        <dbReference type="EMBL" id="AMK75794.1"/>
    </source>
</evidence>
<dbReference type="EMBL" id="CP014476">
    <property type="protein sequence ID" value="AMK75794.1"/>
    <property type="molecule type" value="Genomic_DNA"/>
</dbReference>
<protein>
    <submittedName>
        <fullName evidence="1">Uncharacterized protein</fullName>
    </submittedName>
</protein>
<evidence type="ECO:0000313" key="2">
    <source>
        <dbReference type="Proteomes" id="UP000030512"/>
    </source>
</evidence>
<gene>
    <name evidence="1" type="ORF">JT25_004715</name>
</gene>
<dbReference type="KEGG" id="mdn:JT25_004715"/>
<dbReference type="AlphaFoldDB" id="A0A126T271"/>
<name>A0A126T271_9GAMM</name>